<keyword evidence="5 10" id="KW-0472">Membrane</keyword>
<feature type="compositionally biased region" description="Basic residues" evidence="9">
    <location>
        <begin position="572"/>
        <end position="582"/>
    </location>
</feature>
<keyword evidence="3 10" id="KW-0812">Transmembrane</keyword>
<evidence type="ECO:0000256" key="3">
    <source>
        <dbReference type="ARBA" id="ARBA00022692"/>
    </source>
</evidence>
<dbReference type="InterPro" id="IPR036259">
    <property type="entry name" value="MFS_trans_sf"/>
</dbReference>
<dbReference type="PANTHER" id="PTHR23294:SF0">
    <property type="entry name" value="UNC93-LIKE PROTEIN MFSD11"/>
    <property type="match status" value="1"/>
</dbReference>
<feature type="transmembrane region" description="Helical" evidence="10">
    <location>
        <begin position="239"/>
        <end position="261"/>
    </location>
</feature>
<dbReference type="EMBL" id="JABFTP020000165">
    <property type="protein sequence ID" value="KAL3285308.1"/>
    <property type="molecule type" value="Genomic_DNA"/>
</dbReference>
<dbReference type="Proteomes" id="UP001516400">
    <property type="component" value="Unassembled WGS sequence"/>
</dbReference>
<feature type="transmembrane region" description="Helical" evidence="10">
    <location>
        <begin position="54"/>
        <end position="71"/>
    </location>
</feature>
<keyword evidence="6" id="KW-0325">Glycoprotein</keyword>
<comment type="similarity">
    <text evidence="2">Belongs to the unc-93 family.</text>
</comment>
<dbReference type="SUPFAM" id="SSF103473">
    <property type="entry name" value="MFS general substrate transporter"/>
    <property type="match status" value="1"/>
</dbReference>
<dbReference type="InterPro" id="IPR010291">
    <property type="entry name" value="Ion_channel_UNC-93"/>
</dbReference>
<dbReference type="Gene3D" id="1.20.1250.20">
    <property type="entry name" value="MFS general substrate transporter like domains"/>
    <property type="match status" value="1"/>
</dbReference>
<comment type="subcellular location">
    <subcellularLocation>
        <location evidence="1">Membrane</location>
        <topology evidence="1">Multi-pass membrane protein</topology>
    </subcellularLocation>
</comment>
<feature type="compositionally biased region" description="Low complexity" evidence="9">
    <location>
        <begin position="554"/>
        <end position="571"/>
    </location>
</feature>
<gene>
    <name evidence="11" type="ORF">HHI36_019417</name>
</gene>
<feature type="transmembrane region" description="Helical" evidence="10">
    <location>
        <begin position="273"/>
        <end position="292"/>
    </location>
</feature>
<evidence type="ECO:0000256" key="5">
    <source>
        <dbReference type="ARBA" id="ARBA00023136"/>
    </source>
</evidence>
<evidence type="ECO:0000256" key="6">
    <source>
        <dbReference type="ARBA" id="ARBA00023180"/>
    </source>
</evidence>
<feature type="compositionally biased region" description="Basic residues" evidence="9">
    <location>
        <begin position="606"/>
        <end position="615"/>
    </location>
</feature>
<evidence type="ECO:0000313" key="11">
    <source>
        <dbReference type="EMBL" id="KAL3285308.1"/>
    </source>
</evidence>
<keyword evidence="12" id="KW-1185">Reference proteome</keyword>
<feature type="region of interest" description="Disordered" evidence="9">
    <location>
        <begin position="505"/>
        <end position="661"/>
    </location>
</feature>
<feature type="transmembrane region" description="Helical" evidence="10">
    <location>
        <begin position="113"/>
        <end position="133"/>
    </location>
</feature>
<dbReference type="GO" id="GO:0016020">
    <property type="term" value="C:membrane"/>
    <property type="evidence" value="ECO:0007669"/>
    <property type="project" value="UniProtKB-SubCell"/>
</dbReference>
<feature type="transmembrane region" description="Helical" evidence="10">
    <location>
        <begin position="77"/>
        <end position="101"/>
    </location>
</feature>
<protein>
    <recommendedName>
        <fullName evidence="7">UNC93-like protein MFSD11</fullName>
    </recommendedName>
    <alternativeName>
        <fullName evidence="8">Major facilitator superfamily domain-containing protein 11</fullName>
    </alternativeName>
</protein>
<evidence type="ECO:0000313" key="12">
    <source>
        <dbReference type="Proteomes" id="UP001516400"/>
    </source>
</evidence>
<evidence type="ECO:0000256" key="1">
    <source>
        <dbReference type="ARBA" id="ARBA00004141"/>
    </source>
</evidence>
<organism evidence="11 12">
    <name type="scientific">Cryptolaemus montrouzieri</name>
    <dbReference type="NCBI Taxonomy" id="559131"/>
    <lineage>
        <taxon>Eukaryota</taxon>
        <taxon>Metazoa</taxon>
        <taxon>Ecdysozoa</taxon>
        <taxon>Arthropoda</taxon>
        <taxon>Hexapoda</taxon>
        <taxon>Insecta</taxon>
        <taxon>Pterygota</taxon>
        <taxon>Neoptera</taxon>
        <taxon>Endopterygota</taxon>
        <taxon>Coleoptera</taxon>
        <taxon>Polyphaga</taxon>
        <taxon>Cucujiformia</taxon>
        <taxon>Coccinelloidea</taxon>
        <taxon>Coccinellidae</taxon>
        <taxon>Scymninae</taxon>
        <taxon>Scymnini</taxon>
        <taxon>Cryptolaemus</taxon>
    </lineage>
</organism>
<feature type="transmembrane region" description="Helical" evidence="10">
    <location>
        <begin position="145"/>
        <end position="167"/>
    </location>
</feature>
<sequence>MYILCKFPVLVEGLKLKENAFTGIGFLCLILIHATFAATILFTPPFVSITGPKIVMVIGCATHILFIVSMIHPFPVVISVGSVLVGIGSAFLWTGQGNYLVRNSTEKNISMNCALFWTILQASVLFGSIFVYFRFYDVSFIDDKLRLSVVWLLLGLSGTSFLIFLMIPNCVNEDALSGPCGTRPDILQVLIGIGNSLQSVYILLLCSPFFFLGAAIIFFIVTYGVVIGHTTHLERPKQLAPLAGVFIGLGEITGGGALLIFGAYNSKSRRSAIVIFGCVLFILAQILIFINLPNEAPFGDTDDFSIIEPSAVLVIGSAFMLGLADTCFNTQIMAALGSNYPKNSASVFAVFKFVQTIGAVVALAYSALVILYGIITILIGLSLFTTISYVVSEGLQVDETKIFAYKKKEKKNFESGEGFEPSLEPKNYSLPATPNVTPPLTDAPTPTSDSPRTRSPPLIRPQTPPSPPTRIVDNTPPPPPSPEIEPVGLQESNEARRTHRNILRRLFSQPDTVESDEDMPFLPTPSRYPPTSVRPATPPKTSPPEIQTPAKEITPPSSTTIPVPTPNTSKLPRQRKGRKLLKKLISGPQEMQDSLSEKSEGSTEIKKRRRRKGPKTRSDDEGSVTSSMKERGSTPKKGILRNSAEEKVSPSSVRPRTPKLI</sequence>
<name>A0ABD2P3I6_9CUCU</name>
<dbReference type="InterPro" id="IPR051617">
    <property type="entry name" value="UNC-93-like_regulator"/>
</dbReference>
<proteinExistence type="inferred from homology"/>
<evidence type="ECO:0000256" key="7">
    <source>
        <dbReference type="ARBA" id="ARBA00040302"/>
    </source>
</evidence>
<keyword evidence="4 10" id="KW-1133">Transmembrane helix</keyword>
<feature type="compositionally biased region" description="Pro residues" evidence="9">
    <location>
        <begin position="458"/>
        <end position="468"/>
    </location>
</feature>
<feature type="region of interest" description="Disordered" evidence="9">
    <location>
        <begin position="414"/>
        <end position="493"/>
    </location>
</feature>
<evidence type="ECO:0000256" key="10">
    <source>
        <dbReference type="SAM" id="Phobius"/>
    </source>
</evidence>
<evidence type="ECO:0000256" key="8">
    <source>
        <dbReference type="ARBA" id="ARBA00041910"/>
    </source>
</evidence>
<evidence type="ECO:0000256" key="2">
    <source>
        <dbReference type="ARBA" id="ARBA00009172"/>
    </source>
</evidence>
<dbReference type="AlphaFoldDB" id="A0ABD2P3I6"/>
<dbReference type="PANTHER" id="PTHR23294">
    <property type="entry name" value="ET TRANSLATION PRODUCT-RELATED"/>
    <property type="match status" value="1"/>
</dbReference>
<feature type="transmembrane region" description="Helical" evidence="10">
    <location>
        <begin position="20"/>
        <end position="42"/>
    </location>
</feature>
<comment type="caution">
    <text evidence="11">The sequence shown here is derived from an EMBL/GenBank/DDBJ whole genome shotgun (WGS) entry which is preliminary data.</text>
</comment>
<reference evidence="11 12" key="1">
    <citation type="journal article" date="2021" name="BMC Biol.">
        <title>Horizontally acquired antibacterial genes associated with adaptive radiation of ladybird beetles.</title>
        <authorList>
            <person name="Li H.S."/>
            <person name="Tang X.F."/>
            <person name="Huang Y.H."/>
            <person name="Xu Z.Y."/>
            <person name="Chen M.L."/>
            <person name="Du X.Y."/>
            <person name="Qiu B.Y."/>
            <person name="Chen P.T."/>
            <person name="Zhang W."/>
            <person name="Slipinski A."/>
            <person name="Escalona H.E."/>
            <person name="Waterhouse R.M."/>
            <person name="Zwick A."/>
            <person name="Pang H."/>
        </authorList>
    </citation>
    <scope>NUCLEOTIDE SEQUENCE [LARGE SCALE GENOMIC DNA]</scope>
    <source>
        <strain evidence="11">SYSU2018</strain>
    </source>
</reference>
<accession>A0ABD2P3I6</accession>
<feature type="compositionally biased region" description="Basic and acidic residues" evidence="9">
    <location>
        <begin position="595"/>
        <end position="605"/>
    </location>
</feature>
<feature type="transmembrane region" description="Helical" evidence="10">
    <location>
        <begin position="200"/>
        <end position="227"/>
    </location>
</feature>
<dbReference type="Pfam" id="PF05978">
    <property type="entry name" value="UNC-93"/>
    <property type="match status" value="1"/>
</dbReference>
<evidence type="ECO:0000256" key="4">
    <source>
        <dbReference type="ARBA" id="ARBA00022989"/>
    </source>
</evidence>
<feature type="transmembrane region" description="Helical" evidence="10">
    <location>
        <begin position="304"/>
        <end position="324"/>
    </location>
</feature>
<evidence type="ECO:0000256" key="9">
    <source>
        <dbReference type="SAM" id="MobiDB-lite"/>
    </source>
</evidence>
<feature type="compositionally biased region" description="Low complexity" evidence="9">
    <location>
        <begin position="438"/>
        <end position="457"/>
    </location>
</feature>